<feature type="compositionally biased region" description="Polar residues" evidence="1">
    <location>
        <begin position="1"/>
        <end position="29"/>
    </location>
</feature>
<reference evidence="2 3" key="1">
    <citation type="journal article" date="2021" name="BMC Genomics">
        <title>Datura genome reveals duplications of psychoactive alkaloid biosynthetic genes and high mutation rate following tissue culture.</title>
        <authorList>
            <person name="Rajewski A."/>
            <person name="Carter-House D."/>
            <person name="Stajich J."/>
            <person name="Litt A."/>
        </authorList>
    </citation>
    <scope>NUCLEOTIDE SEQUENCE [LARGE SCALE GENOMIC DNA]</scope>
    <source>
        <strain evidence="2">AR-01</strain>
    </source>
</reference>
<comment type="caution">
    <text evidence="2">The sequence shown here is derived from an EMBL/GenBank/DDBJ whole genome shotgun (WGS) entry which is preliminary data.</text>
</comment>
<feature type="non-terminal residue" evidence="2">
    <location>
        <position position="73"/>
    </location>
</feature>
<accession>A0ABS8WG63</accession>
<evidence type="ECO:0000256" key="1">
    <source>
        <dbReference type="SAM" id="MobiDB-lite"/>
    </source>
</evidence>
<organism evidence="2 3">
    <name type="scientific">Datura stramonium</name>
    <name type="common">Jimsonweed</name>
    <name type="synonym">Common thornapple</name>
    <dbReference type="NCBI Taxonomy" id="4076"/>
    <lineage>
        <taxon>Eukaryota</taxon>
        <taxon>Viridiplantae</taxon>
        <taxon>Streptophyta</taxon>
        <taxon>Embryophyta</taxon>
        <taxon>Tracheophyta</taxon>
        <taxon>Spermatophyta</taxon>
        <taxon>Magnoliopsida</taxon>
        <taxon>eudicotyledons</taxon>
        <taxon>Gunneridae</taxon>
        <taxon>Pentapetalae</taxon>
        <taxon>asterids</taxon>
        <taxon>lamiids</taxon>
        <taxon>Solanales</taxon>
        <taxon>Solanaceae</taxon>
        <taxon>Solanoideae</taxon>
        <taxon>Datureae</taxon>
        <taxon>Datura</taxon>
    </lineage>
</organism>
<dbReference type="Proteomes" id="UP000823775">
    <property type="component" value="Unassembled WGS sequence"/>
</dbReference>
<evidence type="ECO:0000313" key="3">
    <source>
        <dbReference type="Proteomes" id="UP000823775"/>
    </source>
</evidence>
<gene>
    <name evidence="2" type="ORF">HAX54_045796</name>
</gene>
<proteinExistence type="predicted"/>
<feature type="region of interest" description="Disordered" evidence="1">
    <location>
        <begin position="1"/>
        <end position="30"/>
    </location>
</feature>
<name>A0ABS8WG63_DATST</name>
<evidence type="ECO:0000313" key="2">
    <source>
        <dbReference type="EMBL" id="MCE3049793.1"/>
    </source>
</evidence>
<keyword evidence="3" id="KW-1185">Reference proteome</keyword>
<dbReference type="EMBL" id="JACEIK010007145">
    <property type="protein sequence ID" value="MCE3049793.1"/>
    <property type="molecule type" value="Genomic_DNA"/>
</dbReference>
<sequence>MGLTKESTSHQPSDSQSRWFHGSDSVNDGRQSRLILDPFGLRVMIRVTDHRVSDGPSLPLSKRSIIQSNRFFK</sequence>
<protein>
    <submittedName>
        <fullName evidence="2">Uncharacterized protein</fullName>
    </submittedName>
</protein>